<proteinExistence type="predicted"/>
<comment type="caution">
    <text evidence="1">The sequence shown here is derived from an EMBL/GenBank/DDBJ whole genome shotgun (WGS) entry which is preliminary data.</text>
</comment>
<sequence>MQKQHITLWLKVGVIKYLSFLGSNVLIYGNGCFIKFVNINTGEEQRFVANRHCVNGDGIRDIRGHRSVNTFAYTENCRGAALHVKDYPSFKTVVTFTSEKIPIYHTLKSGCIII</sequence>
<protein>
    <submittedName>
        <fullName evidence="1">Uncharacterized protein</fullName>
    </submittedName>
</protein>
<evidence type="ECO:0000313" key="2">
    <source>
        <dbReference type="Proteomes" id="UP001162156"/>
    </source>
</evidence>
<name>A0AAV8WLI2_9CUCU</name>
<dbReference type="EMBL" id="JANEYF010005663">
    <property type="protein sequence ID" value="KAJ8927383.1"/>
    <property type="molecule type" value="Genomic_DNA"/>
</dbReference>
<gene>
    <name evidence="1" type="ORF">NQ314_020158</name>
</gene>
<dbReference type="AlphaFoldDB" id="A0AAV8WLI2"/>
<organism evidence="1 2">
    <name type="scientific">Rhamnusium bicolor</name>
    <dbReference type="NCBI Taxonomy" id="1586634"/>
    <lineage>
        <taxon>Eukaryota</taxon>
        <taxon>Metazoa</taxon>
        <taxon>Ecdysozoa</taxon>
        <taxon>Arthropoda</taxon>
        <taxon>Hexapoda</taxon>
        <taxon>Insecta</taxon>
        <taxon>Pterygota</taxon>
        <taxon>Neoptera</taxon>
        <taxon>Endopterygota</taxon>
        <taxon>Coleoptera</taxon>
        <taxon>Polyphaga</taxon>
        <taxon>Cucujiformia</taxon>
        <taxon>Chrysomeloidea</taxon>
        <taxon>Cerambycidae</taxon>
        <taxon>Lepturinae</taxon>
        <taxon>Rhagiini</taxon>
        <taxon>Rhamnusium</taxon>
    </lineage>
</organism>
<keyword evidence="2" id="KW-1185">Reference proteome</keyword>
<dbReference type="Proteomes" id="UP001162156">
    <property type="component" value="Unassembled WGS sequence"/>
</dbReference>
<accession>A0AAV8WLI2</accession>
<reference evidence="1" key="1">
    <citation type="journal article" date="2023" name="Insect Mol. Biol.">
        <title>Genome sequencing provides insights into the evolution of gene families encoding plant cell wall-degrading enzymes in longhorned beetles.</title>
        <authorList>
            <person name="Shin N.R."/>
            <person name="Okamura Y."/>
            <person name="Kirsch R."/>
            <person name="Pauchet Y."/>
        </authorList>
    </citation>
    <scope>NUCLEOTIDE SEQUENCE</scope>
    <source>
        <strain evidence="1">RBIC_L_NR</strain>
    </source>
</reference>
<evidence type="ECO:0000313" key="1">
    <source>
        <dbReference type="EMBL" id="KAJ8927383.1"/>
    </source>
</evidence>